<name>A0A127Q6K0_9BURK</name>
<feature type="region of interest" description="Disordered" evidence="1">
    <location>
        <begin position="35"/>
        <end position="65"/>
    </location>
</feature>
<dbReference type="EMBL" id="CP013234">
    <property type="protein sequence ID" value="AMP05700.1"/>
    <property type="molecule type" value="Genomic_DNA"/>
</dbReference>
<dbReference type="Proteomes" id="UP000074561">
    <property type="component" value="Chromosome"/>
</dbReference>
<organism evidence="2 3">
    <name type="scientific">Collimonas pratensis</name>
    <dbReference type="NCBI Taxonomy" id="279113"/>
    <lineage>
        <taxon>Bacteria</taxon>
        <taxon>Pseudomonadati</taxon>
        <taxon>Pseudomonadota</taxon>
        <taxon>Betaproteobacteria</taxon>
        <taxon>Burkholderiales</taxon>
        <taxon>Oxalobacteraceae</taxon>
        <taxon>Collimonas</taxon>
    </lineage>
</organism>
<gene>
    <name evidence="2" type="ORF">CPter91_3374</name>
</gene>
<dbReference type="OrthoDB" id="8781152at2"/>
<accession>A0A127Q6K0</accession>
<dbReference type="STRING" id="279113.CPter91_3374"/>
<evidence type="ECO:0000313" key="3">
    <source>
        <dbReference type="Proteomes" id="UP000074561"/>
    </source>
</evidence>
<dbReference type="AlphaFoldDB" id="A0A127Q6K0"/>
<evidence type="ECO:0000313" key="2">
    <source>
        <dbReference type="EMBL" id="AMP05700.1"/>
    </source>
</evidence>
<sequence length="65" mass="7079">MTIKSFINAQKKRVTETSSKGWTFGWTSSQAASLARHTGNTRSEKSRQPAQNCGMYGTLIGGNGR</sequence>
<dbReference type="PATRIC" id="fig|279113.9.peg.3331"/>
<reference evidence="2 3" key="1">
    <citation type="submission" date="2015-11" db="EMBL/GenBank/DDBJ databases">
        <title>Exploring the genomic traits of fungus-feeding bacterial genus Collimonas.</title>
        <authorList>
            <person name="Song C."/>
            <person name="Schmidt R."/>
            <person name="de Jager V."/>
            <person name="Krzyzanowska D."/>
            <person name="Jongedijk E."/>
            <person name="Cankar K."/>
            <person name="Beekwilder J."/>
            <person name="van Veen A."/>
            <person name="de Boer W."/>
            <person name="van Veen J.A."/>
            <person name="Garbeva P."/>
        </authorList>
    </citation>
    <scope>NUCLEOTIDE SEQUENCE [LARGE SCALE GENOMIC DNA]</scope>
    <source>
        <strain evidence="2 3">Ter91</strain>
    </source>
</reference>
<dbReference type="RefSeq" id="WP_061941797.1">
    <property type="nucleotide sequence ID" value="NZ_CP013234.1"/>
</dbReference>
<protein>
    <submittedName>
        <fullName evidence="2">Uncharacterized protein</fullName>
    </submittedName>
</protein>
<evidence type="ECO:0000256" key="1">
    <source>
        <dbReference type="SAM" id="MobiDB-lite"/>
    </source>
</evidence>
<proteinExistence type="predicted"/>
<dbReference type="KEGG" id="cpra:CPter91_3374"/>